<evidence type="ECO:0000313" key="2">
    <source>
        <dbReference type="Proteomes" id="UP000023152"/>
    </source>
</evidence>
<proteinExistence type="predicted"/>
<comment type="caution">
    <text evidence="1">The sequence shown here is derived from an EMBL/GenBank/DDBJ whole genome shotgun (WGS) entry which is preliminary data.</text>
</comment>
<dbReference type="GO" id="GO:0005829">
    <property type="term" value="C:cytosol"/>
    <property type="evidence" value="ECO:0007669"/>
    <property type="project" value="TreeGrafter"/>
</dbReference>
<name>X6NUR1_RETFI</name>
<accession>X6NUR1</accession>
<dbReference type="EMBL" id="ASPP01006323">
    <property type="protein sequence ID" value="ETO28997.1"/>
    <property type="molecule type" value="Genomic_DNA"/>
</dbReference>
<dbReference type="OMA" id="VVRNPDC"/>
<dbReference type="InterPro" id="IPR013078">
    <property type="entry name" value="His_Pase_superF_clade-1"/>
</dbReference>
<protein>
    <recommendedName>
        <fullName evidence="3">Phosphoglycerate mutase family protein</fullName>
    </recommendedName>
</protein>
<dbReference type="PANTHER" id="PTHR48100:SF33">
    <property type="entry name" value="PEPTIDASE S54 RHOMBOID DOMAIN-CONTAINING PROTEIN"/>
    <property type="match status" value="1"/>
</dbReference>
<dbReference type="CDD" id="cd07067">
    <property type="entry name" value="HP_PGM_like"/>
    <property type="match status" value="1"/>
</dbReference>
<evidence type="ECO:0008006" key="3">
    <source>
        <dbReference type="Google" id="ProtNLM"/>
    </source>
</evidence>
<dbReference type="AlphaFoldDB" id="X6NUR1"/>
<dbReference type="OrthoDB" id="496981at2759"/>
<gene>
    <name evidence="1" type="ORF">RFI_08130</name>
</gene>
<reference evidence="1 2" key="1">
    <citation type="journal article" date="2013" name="Curr. Biol.">
        <title>The Genome of the Foraminiferan Reticulomyxa filosa.</title>
        <authorList>
            <person name="Glockner G."/>
            <person name="Hulsmann N."/>
            <person name="Schleicher M."/>
            <person name="Noegel A.A."/>
            <person name="Eichinger L."/>
            <person name="Gallinger C."/>
            <person name="Pawlowski J."/>
            <person name="Sierra R."/>
            <person name="Euteneuer U."/>
            <person name="Pillet L."/>
            <person name="Moustafa A."/>
            <person name="Platzer M."/>
            <person name="Groth M."/>
            <person name="Szafranski K."/>
            <person name="Schliwa M."/>
        </authorList>
    </citation>
    <scope>NUCLEOTIDE SEQUENCE [LARGE SCALE GENOMIC DNA]</scope>
</reference>
<dbReference type="Gene3D" id="3.40.50.1240">
    <property type="entry name" value="Phosphoglycerate mutase-like"/>
    <property type="match status" value="1"/>
</dbReference>
<dbReference type="SMART" id="SM00855">
    <property type="entry name" value="PGAM"/>
    <property type="match status" value="1"/>
</dbReference>
<organism evidence="1 2">
    <name type="scientific">Reticulomyxa filosa</name>
    <dbReference type="NCBI Taxonomy" id="46433"/>
    <lineage>
        <taxon>Eukaryota</taxon>
        <taxon>Sar</taxon>
        <taxon>Rhizaria</taxon>
        <taxon>Retaria</taxon>
        <taxon>Foraminifera</taxon>
        <taxon>Monothalamids</taxon>
        <taxon>Reticulomyxidae</taxon>
        <taxon>Reticulomyxa</taxon>
    </lineage>
</organism>
<keyword evidence="2" id="KW-1185">Reference proteome</keyword>
<dbReference type="InterPro" id="IPR029033">
    <property type="entry name" value="His_PPase_superfam"/>
</dbReference>
<sequence length="301" mass="34365">MVMQNYDPGKVDTKDVAKETRKQLIVIRHAESTWNEVFNRSLDWRWPLRVLYVVAVECAIFVKNDSLFIDAPLSHVGINQAQKLQDHLFDRDSTELSTQELILRNGKGTLLVSSPLRRCIETLTVGLFPRLNKGSDKVVLLSHLQELTGNVDGMSLCGACEIPPVSTTIRTYGRSKGRVENWEEWFAQRLEPYYKQGFKPSLVRGDSRIHAFVEWLFSSACEAHANVVVSGHSLWLRHFFATFLPRDSIHPAKTYKVKNSGAIAFDFVKYEMNDGTIRYRIETDSITIVYGGFEVPVNKRL</sequence>
<dbReference type="Proteomes" id="UP000023152">
    <property type="component" value="Unassembled WGS sequence"/>
</dbReference>
<dbReference type="GO" id="GO:0016791">
    <property type="term" value="F:phosphatase activity"/>
    <property type="evidence" value="ECO:0007669"/>
    <property type="project" value="TreeGrafter"/>
</dbReference>
<evidence type="ECO:0000313" key="1">
    <source>
        <dbReference type="EMBL" id="ETO28997.1"/>
    </source>
</evidence>
<dbReference type="SUPFAM" id="SSF53254">
    <property type="entry name" value="Phosphoglycerate mutase-like"/>
    <property type="match status" value="1"/>
</dbReference>
<dbReference type="InterPro" id="IPR050275">
    <property type="entry name" value="PGM_Phosphatase"/>
</dbReference>
<dbReference type="PANTHER" id="PTHR48100">
    <property type="entry name" value="BROAD-SPECIFICITY PHOSPHATASE YOR283W-RELATED"/>
    <property type="match status" value="1"/>
</dbReference>